<evidence type="ECO:0000256" key="3">
    <source>
        <dbReference type="SAM" id="MobiDB-lite"/>
    </source>
</evidence>
<evidence type="ECO:0000256" key="2">
    <source>
        <dbReference type="ARBA" id="ARBA00005634"/>
    </source>
</evidence>
<protein>
    <submittedName>
        <fullName evidence="6">Tol-Pal system protein TolB</fullName>
    </submittedName>
</protein>
<dbReference type="InterPro" id="IPR001478">
    <property type="entry name" value="PDZ"/>
</dbReference>
<proteinExistence type="inferred from homology"/>
<evidence type="ECO:0000256" key="1">
    <source>
        <dbReference type="ARBA" id="ARBA00001947"/>
    </source>
</evidence>
<dbReference type="GO" id="GO:0006508">
    <property type="term" value="P:proteolysis"/>
    <property type="evidence" value="ECO:0007669"/>
    <property type="project" value="InterPro"/>
</dbReference>
<dbReference type="SUPFAM" id="SSF52025">
    <property type="entry name" value="PA domain"/>
    <property type="match status" value="1"/>
</dbReference>
<dbReference type="PROSITE" id="PS50106">
    <property type="entry name" value="PDZ"/>
    <property type="match status" value="1"/>
</dbReference>
<sequence length="956" mass="105692">MGGIEMHCIKWLVFSCAVFFAVFLTDEVRAQHAPPDGTDASSADESQFLSSIRQLTYDGKRAGEGYFSEDGNALIFQSEREADNPFYQIYLLDLLTGDTHRVSPGMGKTTCAFFRPGTDEVLYASTHHDAFAKAKQEEELKFRASGKERRYSWDYDEKMDIFSSNRDGSNLKQLTNAPGYDAEASYSPDGKRIVFCSLRNAYPKSQLSPKDLKQLEVDPAYFGEIYIMNADGSDQIQLTDSPGYDGGPFFTPDGQYIVWRHFTPDGSEADIYTMRIDGSSVRRLTDFDSRHEPVRVTTTDGFDGLPVFSPDGSRLCWTSTRNSQEVSQLYLADWNHEVALKAVTSAPRSHNSPRHPVQTVSDSESFKKTNIRQHIEFLADDALEGRMTGSEGAKRAAEHIATQFEELNLKPIGDETSYFQTFEFTAGRRIISEENRFHITRQMHGAEQELAYSVEQDFQPLSFSRNGVVEGEVVFVGYGLSVPGELGEGYDAYAGLDVKDKIVVALRYVPEEVAPERRQQLNRYAGLRYKAMQAREHGAKAFLVVAGPNSPNAGKLIPLDFDSSLADSGIVTASISDTVANALFAPSGKDLKEVQSGLDVENPHFLGQFPLPDVKIKIVVSVEKVKKTDQNVIALLPSPQLTDDTEYIIIGAHYDHIGYGEIGSLARKDEEGQIHNGADDNASGTAVVLELAATLSEASQEYPEKFNRGVIFALWSGEELGLIGSTHFVNHPVIPLEKVVAYVNFDMVGRLRDNKLILQGVGSSSVWTKLIEKRNVPIGFNLTLQTDPYLPTDVTAFYPKEVPVLSFFTGGHEDYNRPTDDIETLNYDGLERISKLAHGIVLDVISILERPEYLQVERSQSEGGSRDTLRAYLGTIPDYTTEGTGVKLSGVRAGGPADKAGLKGGDVIVEFGGQQIANIYDYTYALDAVKIGEPVEVVVLRDGKQVKLTVTPEARE</sequence>
<gene>
    <name evidence="6" type="ORF">GBAR_LOCUS29526</name>
</gene>
<dbReference type="PANTHER" id="PTHR12147:SF26">
    <property type="entry name" value="PEPTIDASE M28 DOMAIN-CONTAINING PROTEIN"/>
    <property type="match status" value="1"/>
</dbReference>
<dbReference type="Proteomes" id="UP001174909">
    <property type="component" value="Unassembled WGS sequence"/>
</dbReference>
<reference evidence="6" key="1">
    <citation type="submission" date="2023-03" db="EMBL/GenBank/DDBJ databases">
        <authorList>
            <person name="Steffen K."/>
            <person name="Cardenas P."/>
        </authorList>
    </citation>
    <scope>NUCLEOTIDE SEQUENCE</scope>
</reference>
<dbReference type="Gene3D" id="3.40.630.10">
    <property type="entry name" value="Zn peptidases"/>
    <property type="match status" value="2"/>
</dbReference>
<feature type="domain" description="PDZ" evidence="5">
    <location>
        <begin position="855"/>
        <end position="943"/>
    </location>
</feature>
<comment type="caution">
    <text evidence="6">The sequence shown here is derived from an EMBL/GenBank/DDBJ whole genome shotgun (WGS) entry which is preliminary data.</text>
</comment>
<evidence type="ECO:0000313" key="7">
    <source>
        <dbReference type="Proteomes" id="UP001174909"/>
    </source>
</evidence>
<dbReference type="Pfam" id="PF13180">
    <property type="entry name" value="PDZ_2"/>
    <property type="match status" value="1"/>
</dbReference>
<comment type="similarity">
    <text evidence="2">Belongs to the peptidase M28 family. M28B subfamily.</text>
</comment>
<dbReference type="InterPro" id="IPR045175">
    <property type="entry name" value="M28_fam"/>
</dbReference>
<dbReference type="SUPFAM" id="SSF53187">
    <property type="entry name" value="Zn-dependent exopeptidases"/>
    <property type="match status" value="1"/>
</dbReference>
<keyword evidence="7" id="KW-1185">Reference proteome</keyword>
<feature type="region of interest" description="Disordered" evidence="3">
    <location>
        <begin position="345"/>
        <end position="364"/>
    </location>
</feature>
<comment type="cofactor">
    <cofactor evidence="1">
        <name>Zn(2+)</name>
        <dbReference type="ChEBI" id="CHEBI:29105"/>
    </cofactor>
</comment>
<dbReference type="PANTHER" id="PTHR12147">
    <property type="entry name" value="METALLOPEPTIDASE M28 FAMILY MEMBER"/>
    <property type="match status" value="1"/>
</dbReference>
<evidence type="ECO:0000313" key="6">
    <source>
        <dbReference type="EMBL" id="CAI8054020.1"/>
    </source>
</evidence>
<dbReference type="Gene3D" id="2.120.10.30">
    <property type="entry name" value="TolB, C-terminal domain"/>
    <property type="match status" value="4"/>
</dbReference>
<organism evidence="6 7">
    <name type="scientific">Geodia barretti</name>
    <name type="common">Barrett's horny sponge</name>
    <dbReference type="NCBI Taxonomy" id="519541"/>
    <lineage>
        <taxon>Eukaryota</taxon>
        <taxon>Metazoa</taxon>
        <taxon>Porifera</taxon>
        <taxon>Demospongiae</taxon>
        <taxon>Heteroscleromorpha</taxon>
        <taxon>Tetractinellida</taxon>
        <taxon>Astrophorina</taxon>
        <taxon>Geodiidae</taxon>
        <taxon>Geodia</taxon>
    </lineage>
</organism>
<dbReference type="InterPro" id="IPR011042">
    <property type="entry name" value="6-blade_b-propeller_TolB-like"/>
</dbReference>
<dbReference type="SUPFAM" id="SSF82171">
    <property type="entry name" value="DPP6 N-terminal domain-like"/>
    <property type="match status" value="1"/>
</dbReference>
<accession>A0AA35TT73</accession>
<feature type="signal peptide" evidence="4">
    <location>
        <begin position="1"/>
        <end position="30"/>
    </location>
</feature>
<dbReference type="GO" id="GO:0008235">
    <property type="term" value="F:metalloexopeptidase activity"/>
    <property type="evidence" value="ECO:0007669"/>
    <property type="project" value="InterPro"/>
</dbReference>
<dbReference type="InterPro" id="IPR007484">
    <property type="entry name" value="Peptidase_M28"/>
</dbReference>
<evidence type="ECO:0000259" key="5">
    <source>
        <dbReference type="PROSITE" id="PS50106"/>
    </source>
</evidence>
<dbReference type="EMBL" id="CASHTH010004135">
    <property type="protein sequence ID" value="CAI8054020.1"/>
    <property type="molecule type" value="Genomic_DNA"/>
</dbReference>
<dbReference type="Pfam" id="PF04389">
    <property type="entry name" value="Peptidase_M28"/>
    <property type="match status" value="1"/>
</dbReference>
<dbReference type="Gene3D" id="3.50.30.30">
    <property type="match status" value="1"/>
</dbReference>
<dbReference type="SMART" id="SM00228">
    <property type="entry name" value="PDZ"/>
    <property type="match status" value="1"/>
</dbReference>
<dbReference type="InterPro" id="IPR036034">
    <property type="entry name" value="PDZ_sf"/>
</dbReference>
<dbReference type="SUPFAM" id="SSF50156">
    <property type="entry name" value="PDZ domain-like"/>
    <property type="match status" value="1"/>
</dbReference>
<name>A0AA35TT73_GEOBA</name>
<dbReference type="Gene3D" id="2.30.42.10">
    <property type="match status" value="1"/>
</dbReference>
<keyword evidence="4" id="KW-0732">Signal</keyword>
<dbReference type="InterPro" id="IPR011659">
    <property type="entry name" value="WD40"/>
</dbReference>
<feature type="chain" id="PRO_5041390946" evidence="4">
    <location>
        <begin position="31"/>
        <end position="956"/>
    </location>
</feature>
<dbReference type="Pfam" id="PF07676">
    <property type="entry name" value="PD40"/>
    <property type="match status" value="4"/>
</dbReference>
<evidence type="ECO:0000256" key="4">
    <source>
        <dbReference type="SAM" id="SignalP"/>
    </source>
</evidence>
<dbReference type="AlphaFoldDB" id="A0AA35TT73"/>
<dbReference type="InterPro" id="IPR046450">
    <property type="entry name" value="PA_dom_sf"/>
</dbReference>